<dbReference type="InterPro" id="IPR034904">
    <property type="entry name" value="FSCA_dom_sf"/>
</dbReference>
<dbReference type="AlphaFoldDB" id="A9WDN9"/>
<name>A9WDN9_CHLAA</name>
<evidence type="ECO:0000313" key="2">
    <source>
        <dbReference type="EMBL" id="ABY33645.1"/>
    </source>
</evidence>
<dbReference type="Gene3D" id="3.30.300.130">
    <property type="entry name" value="Fe-S cluster assembly (FSCA)"/>
    <property type="match status" value="1"/>
</dbReference>
<dbReference type="PATRIC" id="fig|324602.8.peg.448"/>
<gene>
    <name evidence="2" type="ordered locus">Caur_0395</name>
</gene>
<proteinExistence type="predicted"/>
<dbReference type="PANTHER" id="PTHR42831">
    <property type="entry name" value="FE-S PROTEIN MATURATION AUXILIARY FACTOR YITW"/>
    <property type="match status" value="1"/>
</dbReference>
<dbReference type="Pfam" id="PF01883">
    <property type="entry name" value="FeS_assembly_P"/>
    <property type="match status" value="1"/>
</dbReference>
<keyword evidence="3" id="KW-1185">Reference proteome</keyword>
<feature type="domain" description="MIP18 family-like" evidence="1">
    <location>
        <begin position="27"/>
        <end position="101"/>
    </location>
</feature>
<dbReference type="PANTHER" id="PTHR42831:SF1">
    <property type="entry name" value="FE-S PROTEIN MATURATION AUXILIARY FACTOR YITW"/>
    <property type="match status" value="1"/>
</dbReference>
<evidence type="ECO:0000313" key="3">
    <source>
        <dbReference type="Proteomes" id="UP000002008"/>
    </source>
</evidence>
<protein>
    <recommendedName>
        <fullName evidence="1">MIP18 family-like domain-containing protein</fullName>
    </recommendedName>
</protein>
<dbReference type="EMBL" id="CP000909">
    <property type="protein sequence ID" value="ABY33645.1"/>
    <property type="molecule type" value="Genomic_DNA"/>
</dbReference>
<dbReference type="KEGG" id="cau:Caur_0395"/>
<organism evidence="2 3">
    <name type="scientific">Chloroflexus aurantiacus (strain ATCC 29366 / DSM 635 / J-10-fl)</name>
    <dbReference type="NCBI Taxonomy" id="324602"/>
    <lineage>
        <taxon>Bacteria</taxon>
        <taxon>Bacillati</taxon>
        <taxon>Chloroflexota</taxon>
        <taxon>Chloroflexia</taxon>
        <taxon>Chloroflexales</taxon>
        <taxon>Chloroflexineae</taxon>
        <taxon>Chloroflexaceae</taxon>
        <taxon>Chloroflexus</taxon>
    </lineage>
</organism>
<dbReference type="eggNOG" id="COG2151">
    <property type="taxonomic scope" value="Bacteria"/>
</dbReference>
<dbReference type="STRING" id="324602.Caur_0395"/>
<evidence type="ECO:0000259" key="1">
    <source>
        <dbReference type="Pfam" id="PF01883"/>
    </source>
</evidence>
<accession>A9WDN9</accession>
<reference evidence="3" key="1">
    <citation type="journal article" date="2011" name="BMC Genomics">
        <title>Complete genome sequence of the filamentous anoxygenic phototrophic bacterium Chloroflexus aurantiacus.</title>
        <authorList>
            <person name="Tang K.H."/>
            <person name="Barry K."/>
            <person name="Chertkov O."/>
            <person name="Dalin E."/>
            <person name="Han C.S."/>
            <person name="Hauser L.J."/>
            <person name="Honchak B.M."/>
            <person name="Karbach L.E."/>
            <person name="Land M.L."/>
            <person name="Lapidus A."/>
            <person name="Larimer F.W."/>
            <person name="Mikhailova N."/>
            <person name="Pitluck S."/>
            <person name="Pierson B.K."/>
            <person name="Blankenship R.E."/>
        </authorList>
    </citation>
    <scope>NUCLEOTIDE SEQUENCE [LARGE SCALE GENOMIC DNA]</scope>
    <source>
        <strain evidence="3">ATCC 29366 / DSM 635 / J-10-fl</strain>
    </source>
</reference>
<dbReference type="SUPFAM" id="SSF117916">
    <property type="entry name" value="Fe-S cluster assembly (FSCA) domain-like"/>
    <property type="match status" value="1"/>
</dbReference>
<dbReference type="InterPro" id="IPR052339">
    <property type="entry name" value="Fe-S_Maturation_MIP18"/>
</dbReference>
<dbReference type="EnsemblBacteria" id="ABY33645">
    <property type="protein sequence ID" value="ABY33645"/>
    <property type="gene ID" value="Caur_0395"/>
</dbReference>
<dbReference type="InterPro" id="IPR002744">
    <property type="entry name" value="MIP18-like"/>
</dbReference>
<dbReference type="Proteomes" id="UP000002008">
    <property type="component" value="Chromosome"/>
</dbReference>
<dbReference type="HOGENOM" id="CLU_091588_2_2_0"/>
<sequence length="145" mass="16613">MLRELSSVSCKQEVPMNETTTVGVGHDDVMAVLQRCYDPCCKERQVSVVDMGLVERVNVDGQRVAIDIILTTGWCPFALHLLQMMEEEVKTLPGIEQVQVNITWDTPWSPERMSAQARERLRLPLEQLLPLREARLRRTQKEEAP</sequence>
<dbReference type="InParanoid" id="A9WDN9"/>